<reference evidence="4" key="3">
    <citation type="submission" date="2025-04" db="UniProtKB">
        <authorList>
            <consortium name="RefSeq"/>
        </authorList>
    </citation>
    <scope>IDENTIFICATION</scope>
    <source>
        <strain evidence="4">CBS 304.34</strain>
    </source>
</reference>
<evidence type="ECO:0000313" key="4">
    <source>
        <dbReference type="RefSeq" id="XP_033576651.1"/>
    </source>
</evidence>
<reference evidence="2 4" key="1">
    <citation type="journal article" date="2020" name="Stud. Mycol.">
        <title>101 Dothideomycetes genomes: a test case for predicting lifestyles and emergence of pathogens.</title>
        <authorList>
            <person name="Haridas S."/>
            <person name="Albert R."/>
            <person name="Binder M."/>
            <person name="Bloem J."/>
            <person name="Labutti K."/>
            <person name="Salamov A."/>
            <person name="Andreopoulos B."/>
            <person name="Baker S."/>
            <person name="Barry K."/>
            <person name="Bills G."/>
            <person name="Bluhm B."/>
            <person name="Cannon C."/>
            <person name="Castanera R."/>
            <person name="Culley D."/>
            <person name="Daum C."/>
            <person name="Ezra D."/>
            <person name="Gonzalez J."/>
            <person name="Henrissat B."/>
            <person name="Kuo A."/>
            <person name="Liang C."/>
            <person name="Lipzen A."/>
            <person name="Lutzoni F."/>
            <person name="Magnuson J."/>
            <person name="Mondo S."/>
            <person name="Nolan M."/>
            <person name="Ohm R."/>
            <person name="Pangilinan J."/>
            <person name="Park H.-J."/>
            <person name="Ramirez L."/>
            <person name="Alfaro M."/>
            <person name="Sun H."/>
            <person name="Tritt A."/>
            <person name="Yoshinaga Y."/>
            <person name="Zwiers L.-H."/>
            <person name="Turgeon B."/>
            <person name="Goodwin S."/>
            <person name="Spatafora J."/>
            <person name="Crous P."/>
            <person name="Grigoriev I."/>
        </authorList>
    </citation>
    <scope>NUCLEOTIDE SEQUENCE</scope>
    <source>
        <strain evidence="2 4">CBS 304.34</strain>
    </source>
</reference>
<evidence type="ECO:0000313" key="3">
    <source>
        <dbReference type="Proteomes" id="UP000504636"/>
    </source>
</evidence>
<keyword evidence="3" id="KW-1185">Reference proteome</keyword>
<dbReference type="RefSeq" id="XP_033576651.1">
    <property type="nucleotide sequence ID" value="XM_033714376.1"/>
</dbReference>
<dbReference type="OrthoDB" id="2322499at2759"/>
<proteinExistence type="predicted"/>
<feature type="coiled-coil region" evidence="1">
    <location>
        <begin position="166"/>
        <end position="204"/>
    </location>
</feature>
<evidence type="ECO:0000313" key="2">
    <source>
        <dbReference type="EMBL" id="KAF2809687.1"/>
    </source>
</evidence>
<dbReference type="Proteomes" id="UP000504636">
    <property type="component" value="Unplaced"/>
</dbReference>
<dbReference type="AlphaFoldDB" id="A0A6A6YP96"/>
<organism evidence="2">
    <name type="scientific">Mytilinidion resinicola</name>
    <dbReference type="NCBI Taxonomy" id="574789"/>
    <lineage>
        <taxon>Eukaryota</taxon>
        <taxon>Fungi</taxon>
        <taxon>Dikarya</taxon>
        <taxon>Ascomycota</taxon>
        <taxon>Pezizomycotina</taxon>
        <taxon>Dothideomycetes</taxon>
        <taxon>Pleosporomycetidae</taxon>
        <taxon>Mytilinidiales</taxon>
        <taxon>Mytilinidiaceae</taxon>
        <taxon>Mytilinidion</taxon>
    </lineage>
</organism>
<reference evidence="4" key="2">
    <citation type="submission" date="2020-04" db="EMBL/GenBank/DDBJ databases">
        <authorList>
            <consortium name="NCBI Genome Project"/>
        </authorList>
    </citation>
    <scope>NUCLEOTIDE SEQUENCE</scope>
    <source>
        <strain evidence="4">CBS 304.34</strain>
    </source>
</reference>
<dbReference type="EMBL" id="MU003701">
    <property type="protein sequence ID" value="KAF2809687.1"/>
    <property type="molecule type" value="Genomic_DNA"/>
</dbReference>
<protein>
    <submittedName>
        <fullName evidence="2 4">Uncharacterized protein</fullName>
    </submittedName>
</protein>
<accession>A0A6A6YP96</accession>
<evidence type="ECO:0000256" key="1">
    <source>
        <dbReference type="SAM" id="Coils"/>
    </source>
</evidence>
<gene>
    <name evidence="2 4" type="ORF">BDZ99DRAFT_34146</name>
</gene>
<sequence length="269" mass="30768">MQYFRPLLVNHTVVWRDSRVNTYGNEIPDPLPGLTEEEYANLLSNRTGCQVAGCGDKLARKTYWAFCKRLCQAHMSTELVMDALNTIKERLGAAHVALALELLKCVTSGTRDSWKNYTKAGPATERFTTSIYHVTELKNAIEAFLATFPDLNTASVDEKKLYFKEKQKLAAEREEFALKVEKFEKEEARRVRDENARLKKERKEEFSLRAGEMVPPMAPEVLVLCPSYKKSLNIAKAPTTQSWSYLLEKLEKERGEAEAKHARNVQNMM</sequence>
<dbReference type="GeneID" id="54455269"/>
<name>A0A6A6YP96_9PEZI</name>
<keyword evidence="1" id="KW-0175">Coiled coil</keyword>